<gene>
    <name evidence="1" type="ORF">KC19_12G027700</name>
</gene>
<protein>
    <submittedName>
        <fullName evidence="1">Uncharacterized protein</fullName>
    </submittedName>
</protein>
<evidence type="ECO:0000313" key="1">
    <source>
        <dbReference type="EMBL" id="KAG0553645.1"/>
    </source>
</evidence>
<name>A0A8T0G405_CERPU</name>
<evidence type="ECO:0000313" key="2">
    <source>
        <dbReference type="Proteomes" id="UP000822688"/>
    </source>
</evidence>
<accession>A0A8T0G405</accession>
<organism evidence="1 2">
    <name type="scientific">Ceratodon purpureus</name>
    <name type="common">Fire moss</name>
    <name type="synonym">Dicranum purpureum</name>
    <dbReference type="NCBI Taxonomy" id="3225"/>
    <lineage>
        <taxon>Eukaryota</taxon>
        <taxon>Viridiplantae</taxon>
        <taxon>Streptophyta</taxon>
        <taxon>Embryophyta</taxon>
        <taxon>Bryophyta</taxon>
        <taxon>Bryophytina</taxon>
        <taxon>Bryopsida</taxon>
        <taxon>Dicranidae</taxon>
        <taxon>Pseudoditrichales</taxon>
        <taxon>Ditrichaceae</taxon>
        <taxon>Ceratodon</taxon>
    </lineage>
</organism>
<sequence length="120" mass="13098">MRSPVGMLMVDLTECFSFFWGAKWTNLTECLEKAISVAAIDNQPISNSIHDDGGRRPLRMPRDQSAENMMSLVGSVRDFSLIFSVLLVCRAGALKPSRKVTEIDAGGASTAQSFMPGDEI</sequence>
<reference evidence="1" key="1">
    <citation type="submission" date="2020-06" db="EMBL/GenBank/DDBJ databases">
        <title>WGS assembly of Ceratodon purpureus strain R40.</title>
        <authorList>
            <person name="Carey S.B."/>
            <person name="Jenkins J."/>
            <person name="Shu S."/>
            <person name="Lovell J.T."/>
            <person name="Sreedasyam A."/>
            <person name="Maumus F."/>
            <person name="Tiley G.P."/>
            <person name="Fernandez-Pozo N."/>
            <person name="Barry K."/>
            <person name="Chen C."/>
            <person name="Wang M."/>
            <person name="Lipzen A."/>
            <person name="Daum C."/>
            <person name="Saski C.A."/>
            <person name="Payton A.C."/>
            <person name="Mcbreen J.C."/>
            <person name="Conrad R.E."/>
            <person name="Kollar L.M."/>
            <person name="Olsson S."/>
            <person name="Huttunen S."/>
            <person name="Landis J.B."/>
            <person name="Wickett N.J."/>
            <person name="Johnson M.G."/>
            <person name="Rensing S.A."/>
            <person name="Grimwood J."/>
            <person name="Schmutz J."/>
            <person name="Mcdaniel S.F."/>
        </authorList>
    </citation>
    <scope>NUCLEOTIDE SEQUENCE</scope>
    <source>
        <strain evidence="1">R40</strain>
    </source>
</reference>
<dbReference type="Proteomes" id="UP000822688">
    <property type="component" value="Chromosome 12"/>
</dbReference>
<comment type="caution">
    <text evidence="1">The sequence shown here is derived from an EMBL/GenBank/DDBJ whole genome shotgun (WGS) entry which is preliminary data.</text>
</comment>
<keyword evidence="2" id="KW-1185">Reference proteome</keyword>
<proteinExistence type="predicted"/>
<dbReference type="EMBL" id="CM026433">
    <property type="protein sequence ID" value="KAG0553645.1"/>
    <property type="molecule type" value="Genomic_DNA"/>
</dbReference>
<dbReference type="AlphaFoldDB" id="A0A8T0G405"/>